<reference evidence="5" key="1">
    <citation type="journal article" date="2021" name="PeerJ">
        <title>Extensive microbial diversity within the chicken gut microbiome revealed by metagenomics and culture.</title>
        <authorList>
            <person name="Gilroy R."/>
            <person name="Ravi A."/>
            <person name="Getino M."/>
            <person name="Pursley I."/>
            <person name="Horton D.L."/>
            <person name="Alikhan N.F."/>
            <person name="Baker D."/>
            <person name="Gharbi K."/>
            <person name="Hall N."/>
            <person name="Watson M."/>
            <person name="Adriaenssens E.M."/>
            <person name="Foster-Nyarko E."/>
            <person name="Jarju S."/>
            <person name="Secka A."/>
            <person name="Antonio M."/>
            <person name="Oren A."/>
            <person name="Chaudhuri R.R."/>
            <person name="La Ragione R."/>
            <person name="Hildebrand F."/>
            <person name="Pallen M.J."/>
        </authorList>
    </citation>
    <scope>NUCLEOTIDE SEQUENCE</scope>
    <source>
        <strain evidence="5">1719</strain>
    </source>
</reference>
<evidence type="ECO:0000256" key="1">
    <source>
        <dbReference type="ARBA" id="ARBA00008668"/>
    </source>
</evidence>
<dbReference type="InterPro" id="IPR036514">
    <property type="entry name" value="SGNH_hydro_sf"/>
</dbReference>
<comment type="similarity">
    <text evidence="1">Belongs to the 'GDSL' lipolytic enzyme family.</text>
</comment>
<keyword evidence="3" id="KW-0812">Transmembrane</keyword>
<gene>
    <name evidence="5" type="ORF">H9853_00900</name>
</gene>
<sequence length="260" mass="29415">MIEKTTRTKSFLKKSAFSLLIALFTIGLSSFIIKKQDKITIWMIGDSTMSIKAKDKYPETGWGVPFPNMYQENIQVVNKARNGRSTKSFIREGSWEEVYSGMQKGDYIFIQFGHNDEKVQKPTTGTQIPEYKGNLSDFVEGARIKGANPILLTPIVRRVFEDGELIKTHGEYPEAVRVVADSLNVPLIDLTKITRELLLELGEEGSKKLFLHLPEGHKNYPKGVTDNTHLNEYGAQVITDLVVEELIRQNIPLKNSLKTN</sequence>
<protein>
    <submittedName>
        <fullName evidence="5">Rhamnogalacturonan acetylesterase</fullName>
    </submittedName>
</protein>
<feature type="transmembrane region" description="Helical" evidence="3">
    <location>
        <begin position="15"/>
        <end position="33"/>
    </location>
</feature>
<dbReference type="Proteomes" id="UP000824156">
    <property type="component" value="Unassembled WGS sequence"/>
</dbReference>
<dbReference type="PANTHER" id="PTHR43695:SF1">
    <property type="entry name" value="RHAMNOGALACTURONAN ACETYLESTERASE"/>
    <property type="match status" value="1"/>
</dbReference>
<evidence type="ECO:0000313" key="6">
    <source>
        <dbReference type="Proteomes" id="UP000824156"/>
    </source>
</evidence>
<keyword evidence="2" id="KW-0378">Hydrolase</keyword>
<evidence type="ECO:0000256" key="3">
    <source>
        <dbReference type="SAM" id="Phobius"/>
    </source>
</evidence>
<dbReference type="GO" id="GO:0016788">
    <property type="term" value="F:hydrolase activity, acting on ester bonds"/>
    <property type="evidence" value="ECO:0007669"/>
    <property type="project" value="UniProtKB-ARBA"/>
</dbReference>
<dbReference type="SUPFAM" id="SSF52266">
    <property type="entry name" value="SGNH hydrolase"/>
    <property type="match status" value="1"/>
</dbReference>
<dbReference type="EMBL" id="DXEZ01000020">
    <property type="protein sequence ID" value="HIX53557.1"/>
    <property type="molecule type" value="Genomic_DNA"/>
</dbReference>
<dbReference type="Pfam" id="PF13472">
    <property type="entry name" value="Lipase_GDSL_2"/>
    <property type="match status" value="1"/>
</dbReference>
<dbReference type="CDD" id="cd01821">
    <property type="entry name" value="Rhamnogalacturan_acetylesterase_like"/>
    <property type="match status" value="1"/>
</dbReference>
<keyword evidence="3" id="KW-1133">Transmembrane helix</keyword>
<reference evidence="5" key="2">
    <citation type="submission" date="2021-04" db="EMBL/GenBank/DDBJ databases">
        <authorList>
            <person name="Gilroy R."/>
        </authorList>
    </citation>
    <scope>NUCLEOTIDE SEQUENCE</scope>
    <source>
        <strain evidence="5">1719</strain>
    </source>
</reference>
<dbReference type="InterPro" id="IPR013830">
    <property type="entry name" value="SGNH_hydro"/>
</dbReference>
<proteinExistence type="inferred from homology"/>
<dbReference type="AlphaFoldDB" id="A0A9D2AX78"/>
<name>A0A9D2AX78_9SPHI</name>
<comment type="caution">
    <text evidence="5">The sequence shown here is derived from an EMBL/GenBank/DDBJ whole genome shotgun (WGS) entry which is preliminary data.</text>
</comment>
<accession>A0A9D2AX78</accession>
<organism evidence="5 6">
    <name type="scientific">Candidatus Sphingobacterium stercoripullorum</name>
    <dbReference type="NCBI Taxonomy" id="2838759"/>
    <lineage>
        <taxon>Bacteria</taxon>
        <taxon>Pseudomonadati</taxon>
        <taxon>Bacteroidota</taxon>
        <taxon>Sphingobacteriia</taxon>
        <taxon>Sphingobacteriales</taxon>
        <taxon>Sphingobacteriaceae</taxon>
        <taxon>Sphingobacterium</taxon>
    </lineage>
</organism>
<dbReference type="Gene3D" id="3.40.50.1110">
    <property type="entry name" value="SGNH hydrolase"/>
    <property type="match status" value="1"/>
</dbReference>
<feature type="domain" description="SGNH hydrolase-type esterase" evidence="4">
    <location>
        <begin position="44"/>
        <end position="236"/>
    </location>
</feature>
<dbReference type="InterPro" id="IPR037459">
    <property type="entry name" value="RhgT-like"/>
</dbReference>
<evidence type="ECO:0000259" key="4">
    <source>
        <dbReference type="Pfam" id="PF13472"/>
    </source>
</evidence>
<evidence type="ECO:0000256" key="2">
    <source>
        <dbReference type="ARBA" id="ARBA00022801"/>
    </source>
</evidence>
<dbReference type="PANTHER" id="PTHR43695">
    <property type="entry name" value="PUTATIVE (AFU_ORTHOLOGUE AFUA_2G17250)-RELATED"/>
    <property type="match status" value="1"/>
</dbReference>
<keyword evidence="3" id="KW-0472">Membrane</keyword>
<evidence type="ECO:0000313" key="5">
    <source>
        <dbReference type="EMBL" id="HIX53557.1"/>
    </source>
</evidence>